<dbReference type="InterPro" id="IPR050557">
    <property type="entry name" value="RTX_toxin/Mannuronan_C5-epim"/>
</dbReference>
<comment type="subcellular location">
    <subcellularLocation>
        <location evidence="1">Secreted</location>
    </subcellularLocation>
</comment>
<dbReference type="InterPro" id="IPR018511">
    <property type="entry name" value="Hemolysin-typ_Ca-bd_CS"/>
</dbReference>
<keyword evidence="2" id="KW-0964">Secreted</keyword>
<dbReference type="AlphaFoldDB" id="A0A7W9BNY8"/>
<keyword evidence="5" id="KW-1185">Reference proteome</keyword>
<dbReference type="InterPro" id="IPR011049">
    <property type="entry name" value="Serralysin-like_metalloprot_C"/>
</dbReference>
<dbReference type="RefSeq" id="WP_183531084.1">
    <property type="nucleotide sequence ID" value="NZ_JACIJM010000018.1"/>
</dbReference>
<dbReference type="Gene3D" id="2.150.10.10">
    <property type="entry name" value="Serralysin-like metalloprotease, C-terminal"/>
    <property type="match status" value="2"/>
</dbReference>
<dbReference type="InterPro" id="IPR028992">
    <property type="entry name" value="Hedgehog/Intein_dom"/>
</dbReference>
<comment type="caution">
    <text evidence="4">The sequence shown here is derived from an EMBL/GenBank/DDBJ whole genome shotgun (WGS) entry which is preliminary data.</text>
</comment>
<dbReference type="PRINTS" id="PR00313">
    <property type="entry name" value="CABNDNGRPT"/>
</dbReference>
<dbReference type="Proteomes" id="UP000535415">
    <property type="component" value="Unassembled WGS sequence"/>
</dbReference>
<dbReference type="GO" id="GO:0005576">
    <property type="term" value="C:extracellular region"/>
    <property type="evidence" value="ECO:0007669"/>
    <property type="project" value="UniProtKB-SubCell"/>
</dbReference>
<dbReference type="Pfam" id="PF13403">
    <property type="entry name" value="Hint_2"/>
    <property type="match status" value="1"/>
</dbReference>
<dbReference type="PANTHER" id="PTHR38340:SF1">
    <property type="entry name" value="S-LAYER PROTEIN"/>
    <property type="match status" value="1"/>
</dbReference>
<organism evidence="4 5">
    <name type="scientific">Yoonia ponticola</name>
    <dbReference type="NCBI Taxonomy" id="1524255"/>
    <lineage>
        <taxon>Bacteria</taxon>
        <taxon>Pseudomonadati</taxon>
        <taxon>Pseudomonadota</taxon>
        <taxon>Alphaproteobacteria</taxon>
        <taxon>Rhodobacterales</taxon>
        <taxon>Paracoccaceae</taxon>
        <taxon>Yoonia</taxon>
    </lineage>
</organism>
<dbReference type="GO" id="GO:0016539">
    <property type="term" value="P:intein-mediated protein splicing"/>
    <property type="evidence" value="ECO:0007669"/>
    <property type="project" value="InterPro"/>
</dbReference>
<proteinExistence type="predicted"/>
<evidence type="ECO:0000313" key="5">
    <source>
        <dbReference type="Proteomes" id="UP000535415"/>
    </source>
</evidence>
<dbReference type="PROSITE" id="PS50817">
    <property type="entry name" value="INTEIN_N_TER"/>
    <property type="match status" value="1"/>
</dbReference>
<protein>
    <submittedName>
        <fullName evidence="4">Ca2+-binding RTX toxin-like protein</fullName>
    </submittedName>
</protein>
<dbReference type="SUPFAM" id="SSF51294">
    <property type="entry name" value="Hedgehog/intein (Hint) domain"/>
    <property type="match status" value="1"/>
</dbReference>
<gene>
    <name evidence="4" type="ORF">FHS72_003626</name>
</gene>
<dbReference type="EMBL" id="JACIJM010000018">
    <property type="protein sequence ID" value="MBB5723978.1"/>
    <property type="molecule type" value="Genomic_DNA"/>
</dbReference>
<dbReference type="InterPro" id="IPR001343">
    <property type="entry name" value="Hemolysn_Ca-bd"/>
</dbReference>
<feature type="domain" description="Hedgehog/Intein (Hint)" evidence="3">
    <location>
        <begin position="472"/>
        <end position="618"/>
    </location>
</feature>
<evidence type="ECO:0000259" key="3">
    <source>
        <dbReference type="Pfam" id="PF13403"/>
    </source>
</evidence>
<dbReference type="PANTHER" id="PTHR38340">
    <property type="entry name" value="S-LAYER PROTEIN"/>
    <property type="match status" value="1"/>
</dbReference>
<dbReference type="Pfam" id="PF00353">
    <property type="entry name" value="HemolysinCabind"/>
    <property type="match status" value="3"/>
</dbReference>
<reference evidence="4 5" key="1">
    <citation type="submission" date="2020-08" db="EMBL/GenBank/DDBJ databases">
        <title>Genomic Encyclopedia of Type Strains, Phase IV (KMG-IV): sequencing the most valuable type-strain genomes for metagenomic binning, comparative biology and taxonomic classification.</title>
        <authorList>
            <person name="Goeker M."/>
        </authorList>
    </citation>
    <scope>NUCLEOTIDE SEQUENCE [LARGE SCALE GENOMIC DNA]</scope>
    <source>
        <strain evidence="4 5">DSM 101064</strain>
    </source>
</reference>
<evidence type="ECO:0000313" key="4">
    <source>
        <dbReference type="EMBL" id="MBB5723978.1"/>
    </source>
</evidence>
<dbReference type="Gene3D" id="2.170.16.10">
    <property type="entry name" value="Hedgehog/Intein (Hint) domain"/>
    <property type="match status" value="1"/>
</dbReference>
<dbReference type="InterPro" id="IPR036844">
    <property type="entry name" value="Hint_dom_sf"/>
</dbReference>
<evidence type="ECO:0000256" key="2">
    <source>
        <dbReference type="ARBA" id="ARBA00022525"/>
    </source>
</evidence>
<dbReference type="GO" id="GO:0005509">
    <property type="term" value="F:calcium ion binding"/>
    <property type="evidence" value="ECO:0007669"/>
    <property type="project" value="InterPro"/>
</dbReference>
<dbReference type="PROSITE" id="PS00330">
    <property type="entry name" value="HEMOLYSIN_CALCIUM"/>
    <property type="match status" value="3"/>
</dbReference>
<name>A0A7W9BNY8_9RHOB</name>
<dbReference type="InterPro" id="IPR006141">
    <property type="entry name" value="Intein_N"/>
</dbReference>
<sequence length="676" mass="70435">MSVTLEATGSLYAYNGSLLSLLGLNVLPDITSPVSGTITDDDGQLVIGETGTTTVRIGASTVEQPLNYLGSGYANSLLGLFGSTNIMIFSVGAPDSTQLYIYAPDGFPGLTGVAGSFSLGSEPFSMIETTPGVVDGTDASDTMNVGYTDADGDQITNYASGGVLFGGQSGNDTIYGYSGNDIINSGSGNDIIYGGDDDDAINGGAGDDIIYGGDGDDTLEGGEGDDLVFGGAGNDTWIAGGADSATDAVYLGVGDDTAEVGFRTDGDTETLNGGDGEDTVRFDATIVDNLNLSIILNDVGPATVNFGTEVTNFENVRGNSSSNTITGNNSANKLWGLGGTDTIDGGGGNDLIDGGDGDDTMTGGTGDDVFVWSGENRGNDIITDFGNDSGGPYNDTITTNNDFVDLSGIFNETTLDAYNSANGTDFVNAIAALNHDVADGVVNFNGTDMTSGPTLTMTGVTGGLTEEQTAVVCFTSGTLIKTREGNVAVEDLKIDDEVLTLDQGYQPIRWIGSRTLSKQALDANPKLRPIRIKAGALGNNMPEQDLMVSPQHRVLANSKIASRMFGVNEILVGAKHLVQLNGIDVADDVTEVVYWHFLFEAHQIVFSNGARTESLYTGPEALKSISPEAREEIYSIFPGLQADPDTSTAAVRLLVPGRQARKFAERTARNEKLLFS</sequence>
<accession>A0A7W9BNY8</accession>
<evidence type="ECO:0000256" key="1">
    <source>
        <dbReference type="ARBA" id="ARBA00004613"/>
    </source>
</evidence>
<dbReference type="SUPFAM" id="SSF51120">
    <property type="entry name" value="beta-Roll"/>
    <property type="match status" value="2"/>
</dbReference>